<proteinExistence type="predicted"/>
<gene>
    <name evidence="1" type="ORF">B296_00012082</name>
</gene>
<protein>
    <submittedName>
        <fullName evidence="1">Uncharacterized protein</fullName>
    </submittedName>
</protein>
<reference evidence="1 2" key="1">
    <citation type="journal article" date="2014" name="Agronomy (Basel)">
        <title>A Draft Genome Sequence for Ensete ventricosum, the Drought-Tolerant Tree Against Hunger.</title>
        <authorList>
            <person name="Harrison J."/>
            <person name="Moore K.A."/>
            <person name="Paszkiewicz K."/>
            <person name="Jones T."/>
            <person name="Grant M."/>
            <person name="Ambacheew D."/>
            <person name="Muzemil S."/>
            <person name="Studholme D.J."/>
        </authorList>
    </citation>
    <scope>NUCLEOTIDE SEQUENCE [LARGE SCALE GENOMIC DNA]</scope>
</reference>
<accession>A0A426Z2D9</accession>
<comment type="caution">
    <text evidence="1">The sequence shown here is derived from an EMBL/GenBank/DDBJ whole genome shotgun (WGS) entry which is preliminary data.</text>
</comment>
<dbReference type="EMBL" id="AMZH03008836">
    <property type="protein sequence ID" value="RRT58124.1"/>
    <property type="molecule type" value="Genomic_DNA"/>
</dbReference>
<evidence type="ECO:0000313" key="2">
    <source>
        <dbReference type="Proteomes" id="UP000287651"/>
    </source>
</evidence>
<dbReference type="AlphaFoldDB" id="A0A426Z2D9"/>
<dbReference type="Proteomes" id="UP000287651">
    <property type="component" value="Unassembled WGS sequence"/>
</dbReference>
<name>A0A426Z2D9_ENSVE</name>
<evidence type="ECO:0000313" key="1">
    <source>
        <dbReference type="EMBL" id="RRT58124.1"/>
    </source>
</evidence>
<sequence length="76" mass="8477">MKVTLHLCRYHGSIDICINANANVDYSTSMFGANADAKQPFCRSTIVSMRPQLPSDSSPHYIGVDIDTITKRRKDC</sequence>
<organism evidence="1 2">
    <name type="scientific">Ensete ventricosum</name>
    <name type="common">Abyssinian banana</name>
    <name type="synonym">Musa ensete</name>
    <dbReference type="NCBI Taxonomy" id="4639"/>
    <lineage>
        <taxon>Eukaryota</taxon>
        <taxon>Viridiplantae</taxon>
        <taxon>Streptophyta</taxon>
        <taxon>Embryophyta</taxon>
        <taxon>Tracheophyta</taxon>
        <taxon>Spermatophyta</taxon>
        <taxon>Magnoliopsida</taxon>
        <taxon>Liliopsida</taxon>
        <taxon>Zingiberales</taxon>
        <taxon>Musaceae</taxon>
        <taxon>Ensete</taxon>
    </lineage>
</organism>